<accession>A0A1H0JC35</accession>
<dbReference type="HAMAP" id="MF_01876">
    <property type="entry name" value="PsiMP_glycosidase"/>
    <property type="match status" value="1"/>
</dbReference>
<reference evidence="8" key="1">
    <citation type="submission" date="2016-10" db="EMBL/GenBank/DDBJ databases">
        <authorList>
            <person name="Varghese N."/>
            <person name="Submissions S."/>
        </authorList>
    </citation>
    <scope>NUCLEOTIDE SEQUENCE [LARGE SCALE GENOMIC DNA]</scope>
    <source>
        <strain evidence="8">IBRC-M 10655</strain>
    </source>
</reference>
<feature type="binding site" evidence="6">
    <location>
        <position position="118"/>
    </location>
    <ligand>
        <name>substrate</name>
    </ligand>
</feature>
<gene>
    <name evidence="6" type="primary">psuG</name>
    <name evidence="7" type="ORF">SAMN05192558_10331</name>
</gene>
<evidence type="ECO:0000256" key="5">
    <source>
        <dbReference type="ARBA" id="ARBA00023295"/>
    </source>
</evidence>
<comment type="function">
    <text evidence="6">Catalyzes the reversible cleavage of pseudouridine 5'-phosphate (PsiMP) to ribose 5-phosphate and uracil. Functions biologically in the cleavage direction, as part of a pseudouridine degradation pathway.</text>
</comment>
<organism evidence="7 8">
    <name type="scientific">Actinokineospora alba</name>
    <dbReference type="NCBI Taxonomy" id="504798"/>
    <lineage>
        <taxon>Bacteria</taxon>
        <taxon>Bacillati</taxon>
        <taxon>Actinomycetota</taxon>
        <taxon>Actinomycetes</taxon>
        <taxon>Pseudonocardiales</taxon>
        <taxon>Pseudonocardiaceae</taxon>
        <taxon>Actinokineospora</taxon>
    </lineage>
</organism>
<dbReference type="STRING" id="504798.SAMN05421871_10222"/>
<sequence>MGWDDLWVSELSTDHLVLSDEVADALAEGRAVVALESTLLAHGLPAGRNHEVGVRLERVVRESGAVPATIAVLDGKARIGLSEAELDRVCAKDSGLVKLSRRDLGPALALGRDGATTVASTATLAHQAGIGVFATGGLGGVHLTLPRGAAAWDVSADLDVLSTTPVVVVCSGVKSVLDIAATVEVLETRSVPVLGYRTDAFPAFYLRVSAFPVPWRVDNPADAAAVIDAHRTHVPGGAGVLLVNPIPVEHELDRELHDRLLQDGMDLLKQRDIRGKDVTPVLLEHFHTASEGASLTANIELVADNTRVASEVAVELAQSRR</sequence>
<comment type="cofactor">
    <cofactor evidence="6">
        <name>Mn(2+)</name>
        <dbReference type="ChEBI" id="CHEBI:29035"/>
    </cofactor>
    <text evidence="6">Binds 1 Mn(2+) ion per subunit.</text>
</comment>
<evidence type="ECO:0000256" key="1">
    <source>
        <dbReference type="ARBA" id="ARBA00022723"/>
    </source>
</evidence>
<dbReference type="GO" id="GO:0016798">
    <property type="term" value="F:hydrolase activity, acting on glycosyl bonds"/>
    <property type="evidence" value="ECO:0007669"/>
    <property type="project" value="UniProtKB-KW"/>
</dbReference>
<comment type="catalytic activity">
    <reaction evidence="6">
        <text>D-ribose 5-phosphate + uracil = psi-UMP + H2O</text>
        <dbReference type="Rhea" id="RHEA:18337"/>
        <dbReference type="ChEBI" id="CHEBI:15377"/>
        <dbReference type="ChEBI" id="CHEBI:17568"/>
        <dbReference type="ChEBI" id="CHEBI:58380"/>
        <dbReference type="ChEBI" id="CHEBI:78346"/>
        <dbReference type="EC" id="4.2.1.70"/>
    </reaction>
</comment>
<feature type="active site" description="Nucleophile" evidence="6">
    <location>
        <position position="174"/>
    </location>
</feature>
<feature type="active site" description="Proton donor" evidence="6">
    <location>
        <position position="36"/>
    </location>
</feature>
<dbReference type="Gene3D" id="3.40.1790.10">
    <property type="entry name" value="Indigoidine synthase domain"/>
    <property type="match status" value="1"/>
</dbReference>
<evidence type="ECO:0000256" key="4">
    <source>
        <dbReference type="ARBA" id="ARBA00023239"/>
    </source>
</evidence>
<dbReference type="GO" id="GO:0004730">
    <property type="term" value="F:pseudouridylate synthase activity"/>
    <property type="evidence" value="ECO:0007669"/>
    <property type="project" value="UniProtKB-UniRule"/>
</dbReference>
<proteinExistence type="inferred from homology"/>
<comment type="subunit">
    <text evidence="6">Homotrimer.</text>
</comment>
<keyword evidence="1 6" id="KW-0479">Metal-binding</keyword>
<dbReference type="EMBL" id="FNJB01000003">
    <property type="protein sequence ID" value="SDO41355.1"/>
    <property type="molecule type" value="Genomic_DNA"/>
</dbReference>
<feature type="binding site" evidence="6">
    <location>
        <position position="153"/>
    </location>
    <ligand>
        <name>Mn(2+)</name>
        <dbReference type="ChEBI" id="CHEBI:29035"/>
    </ligand>
</feature>
<dbReference type="InterPro" id="IPR022830">
    <property type="entry name" value="Indigdn_synthA-like"/>
</dbReference>
<keyword evidence="4 6" id="KW-0456">Lyase</keyword>
<evidence type="ECO:0000313" key="8">
    <source>
        <dbReference type="Proteomes" id="UP000199651"/>
    </source>
</evidence>
<dbReference type="Pfam" id="PF04227">
    <property type="entry name" value="Indigoidine_A"/>
    <property type="match status" value="1"/>
</dbReference>
<keyword evidence="3 6" id="KW-0464">Manganese</keyword>
<dbReference type="InterPro" id="IPR007342">
    <property type="entry name" value="PsuG"/>
</dbReference>
<feature type="binding site" evidence="6">
    <location>
        <begin position="155"/>
        <end position="157"/>
    </location>
    <ligand>
        <name>substrate</name>
    </ligand>
</feature>
<dbReference type="PANTHER" id="PTHR42909">
    <property type="entry name" value="ZGC:136858"/>
    <property type="match status" value="1"/>
</dbReference>
<dbReference type="PANTHER" id="PTHR42909:SF1">
    <property type="entry name" value="CARBOHYDRATE KINASE PFKB DOMAIN-CONTAINING PROTEIN"/>
    <property type="match status" value="1"/>
</dbReference>
<dbReference type="SUPFAM" id="SSF110581">
    <property type="entry name" value="Indigoidine synthase A-like"/>
    <property type="match status" value="1"/>
</dbReference>
<evidence type="ECO:0000256" key="3">
    <source>
        <dbReference type="ARBA" id="ARBA00023211"/>
    </source>
</evidence>
<evidence type="ECO:0000256" key="6">
    <source>
        <dbReference type="HAMAP-Rule" id="MF_01876"/>
    </source>
</evidence>
<dbReference type="AlphaFoldDB" id="A0A1H0JC35"/>
<dbReference type="Proteomes" id="UP000199651">
    <property type="component" value="Unassembled WGS sequence"/>
</dbReference>
<dbReference type="GO" id="GO:0046872">
    <property type="term" value="F:metal ion binding"/>
    <property type="evidence" value="ECO:0007669"/>
    <property type="project" value="UniProtKB-KW"/>
</dbReference>
<evidence type="ECO:0000313" key="7">
    <source>
        <dbReference type="EMBL" id="SDO41355.1"/>
    </source>
</evidence>
<dbReference type="EC" id="4.2.1.70" evidence="6"/>
<dbReference type="GO" id="GO:0005737">
    <property type="term" value="C:cytoplasm"/>
    <property type="evidence" value="ECO:0007669"/>
    <property type="project" value="TreeGrafter"/>
</dbReference>
<keyword evidence="8" id="KW-1185">Reference proteome</keyword>
<keyword evidence="2 6" id="KW-0378">Hydrolase</keyword>
<evidence type="ECO:0000256" key="2">
    <source>
        <dbReference type="ARBA" id="ARBA00022801"/>
    </source>
</evidence>
<keyword evidence="5 6" id="KW-0326">Glycosidase</keyword>
<feature type="binding site" evidence="6">
    <location>
        <position position="98"/>
    </location>
    <ligand>
        <name>substrate</name>
    </ligand>
</feature>
<dbReference type="GO" id="GO:0046113">
    <property type="term" value="P:nucleobase catabolic process"/>
    <property type="evidence" value="ECO:0007669"/>
    <property type="project" value="UniProtKB-UniRule"/>
</dbReference>
<comment type="similarity">
    <text evidence="6">Belongs to the pseudouridine-5'-phosphate glycosidase family.</text>
</comment>
<name>A0A1H0JC35_9PSEU</name>
<protein>
    <recommendedName>
        <fullName evidence="6">Pseudouridine-5'-phosphate glycosidase</fullName>
        <shortName evidence="6">PsiMP glycosidase</shortName>
        <ecNumber evidence="6">4.2.1.70</ecNumber>
    </recommendedName>
</protein>